<dbReference type="PANTHER" id="PTHR42928:SF5">
    <property type="entry name" value="BLR1237 PROTEIN"/>
    <property type="match status" value="1"/>
</dbReference>
<feature type="signal peptide" evidence="2">
    <location>
        <begin position="1"/>
        <end position="23"/>
    </location>
</feature>
<name>A0ABV9NX07_9BACI</name>
<evidence type="ECO:0000256" key="2">
    <source>
        <dbReference type="SAM" id="SignalP"/>
    </source>
</evidence>
<dbReference type="InterPro" id="IPR042100">
    <property type="entry name" value="Bug_dom1"/>
</dbReference>
<dbReference type="SUPFAM" id="SSF53850">
    <property type="entry name" value="Periplasmic binding protein-like II"/>
    <property type="match status" value="1"/>
</dbReference>
<sequence>MKSAAKLSILGALSTAVILSACGNENTDDANAGEAEASNFPEEDISFIVHTSAGGPADLMTRELAGAIEEVIDYNVVVENQPGGSGATQMNALTSADPDGYTLGTMTPSQIGLINGTLDDQFDIDDFTWMTRSQIDPYVLVVHDDSPYETLEDFVSDAQDNPGQITVGGYGAQGSGHNIAFNIFSESADIDGNWTPFESTGDAVTAVLGQHIDVANSNPGAVGEYVESGDLRILGVMSDERLEAFPDIPTYEEEGYEVDTDWQQFRGIYGPPGMPDDVKEAWSDIFLEAMETDRYQEYMENAFMVEGALSQSDTEDYIMSVHELTQHWYNEIGFED</sequence>
<keyword evidence="4" id="KW-1185">Reference proteome</keyword>
<feature type="chain" id="PRO_5046320858" evidence="2">
    <location>
        <begin position="24"/>
        <end position="336"/>
    </location>
</feature>
<dbReference type="PROSITE" id="PS51257">
    <property type="entry name" value="PROKAR_LIPOPROTEIN"/>
    <property type="match status" value="1"/>
</dbReference>
<dbReference type="CDD" id="cd07012">
    <property type="entry name" value="PBP2_Bug_TTT"/>
    <property type="match status" value="1"/>
</dbReference>
<accession>A0ABV9NX07</accession>
<evidence type="ECO:0000313" key="3">
    <source>
        <dbReference type="EMBL" id="MFC4736871.1"/>
    </source>
</evidence>
<gene>
    <name evidence="3" type="ORF">ACFO4L_09770</name>
</gene>
<dbReference type="RefSeq" id="WP_377909486.1">
    <property type="nucleotide sequence ID" value="NZ_JBHSGK010000011.1"/>
</dbReference>
<comment type="similarity">
    <text evidence="1">Belongs to the UPF0065 (bug) family.</text>
</comment>
<dbReference type="Gene3D" id="3.40.190.150">
    <property type="entry name" value="Bordetella uptake gene, domain 1"/>
    <property type="match status" value="1"/>
</dbReference>
<dbReference type="PIRSF" id="PIRSF017082">
    <property type="entry name" value="YflP"/>
    <property type="match status" value="1"/>
</dbReference>
<dbReference type="InterPro" id="IPR005064">
    <property type="entry name" value="BUG"/>
</dbReference>
<dbReference type="EMBL" id="JBHSGK010000011">
    <property type="protein sequence ID" value="MFC4736871.1"/>
    <property type="molecule type" value="Genomic_DNA"/>
</dbReference>
<keyword evidence="2" id="KW-0732">Signal</keyword>
<dbReference type="Pfam" id="PF03401">
    <property type="entry name" value="TctC"/>
    <property type="match status" value="1"/>
</dbReference>
<organism evidence="3 4">
    <name type="scientific">Bacillus daqingensis</name>
    <dbReference type="NCBI Taxonomy" id="872396"/>
    <lineage>
        <taxon>Bacteria</taxon>
        <taxon>Bacillati</taxon>
        <taxon>Bacillota</taxon>
        <taxon>Bacilli</taxon>
        <taxon>Bacillales</taxon>
        <taxon>Bacillaceae</taxon>
        <taxon>Bacillus</taxon>
    </lineage>
</organism>
<dbReference type="Gene3D" id="3.40.190.10">
    <property type="entry name" value="Periplasmic binding protein-like II"/>
    <property type="match status" value="1"/>
</dbReference>
<proteinExistence type="inferred from homology"/>
<evidence type="ECO:0000256" key="1">
    <source>
        <dbReference type="ARBA" id="ARBA00006987"/>
    </source>
</evidence>
<dbReference type="Proteomes" id="UP001595896">
    <property type="component" value="Unassembled WGS sequence"/>
</dbReference>
<reference evidence="4" key="1">
    <citation type="journal article" date="2019" name="Int. J. Syst. Evol. Microbiol.">
        <title>The Global Catalogue of Microorganisms (GCM) 10K type strain sequencing project: providing services to taxonomists for standard genome sequencing and annotation.</title>
        <authorList>
            <consortium name="The Broad Institute Genomics Platform"/>
            <consortium name="The Broad Institute Genome Sequencing Center for Infectious Disease"/>
            <person name="Wu L."/>
            <person name="Ma J."/>
        </authorList>
    </citation>
    <scope>NUCLEOTIDE SEQUENCE [LARGE SCALE GENOMIC DNA]</scope>
    <source>
        <strain evidence="4">JCM 12165</strain>
    </source>
</reference>
<protein>
    <submittedName>
        <fullName evidence="3">Bug family tripartite tricarboxylate transporter substrate binding protein</fullName>
    </submittedName>
</protein>
<dbReference type="PANTHER" id="PTHR42928">
    <property type="entry name" value="TRICARBOXYLATE-BINDING PROTEIN"/>
    <property type="match status" value="1"/>
</dbReference>
<comment type="caution">
    <text evidence="3">The sequence shown here is derived from an EMBL/GenBank/DDBJ whole genome shotgun (WGS) entry which is preliminary data.</text>
</comment>
<evidence type="ECO:0000313" key="4">
    <source>
        <dbReference type="Proteomes" id="UP001595896"/>
    </source>
</evidence>